<dbReference type="EMBL" id="JBHLYW010000011">
    <property type="protein sequence ID" value="MFC0079013.1"/>
    <property type="molecule type" value="Genomic_DNA"/>
</dbReference>
<proteinExistence type="predicted"/>
<protein>
    <recommendedName>
        <fullName evidence="3">DUF2785 domain-containing protein</fullName>
    </recommendedName>
</protein>
<evidence type="ECO:0000313" key="2">
    <source>
        <dbReference type="Proteomes" id="UP001589734"/>
    </source>
</evidence>
<organism evidence="1 2">
    <name type="scientific">Flavobacterium procerum</name>
    <dbReference type="NCBI Taxonomy" id="1455569"/>
    <lineage>
        <taxon>Bacteria</taxon>
        <taxon>Pseudomonadati</taxon>
        <taxon>Bacteroidota</taxon>
        <taxon>Flavobacteriia</taxon>
        <taxon>Flavobacteriales</taxon>
        <taxon>Flavobacteriaceae</taxon>
        <taxon>Flavobacterium</taxon>
    </lineage>
</organism>
<dbReference type="Proteomes" id="UP001589734">
    <property type="component" value="Unassembled WGS sequence"/>
</dbReference>
<comment type="caution">
    <text evidence="1">The sequence shown here is derived from an EMBL/GenBank/DDBJ whole genome shotgun (WGS) entry which is preliminary data.</text>
</comment>
<reference evidence="1 2" key="1">
    <citation type="submission" date="2024-09" db="EMBL/GenBank/DDBJ databases">
        <authorList>
            <person name="Sun Q."/>
            <person name="Mori K."/>
        </authorList>
    </citation>
    <scope>NUCLEOTIDE SEQUENCE [LARGE SCALE GENOMIC DNA]</scope>
    <source>
        <strain evidence="1 2">CGMCC 1.12926</strain>
    </source>
</reference>
<sequence length="270" mass="31408">MSNLSSIILPVIGDMEESHLKTQLLKYLPTHENEFSKIEKSFQQLTSKPQDNERLKRFFHSWSQTNNSAMTVAGISNRITMLVHKNKPIEDEKALLQAITSLNRIVDEDLAVVGRVLHSQLFYTMATDITRNDDWLSRRYLNESAYDFKKWKDQNSLRNKDIMIALLTTLIHEIYTHGEVEYILPKFEAWLTNDYGFSEEEREKTLAWISVHCGPTEKNHFFFAVSAIFHYAKAMNVDLESYDLGEIISDYLNKKATVMEDVMEVEEVSL</sequence>
<keyword evidence="2" id="KW-1185">Reference proteome</keyword>
<gene>
    <name evidence="1" type="ORF">ACFFLS_18335</name>
</gene>
<accession>A0ABV6BU90</accession>
<evidence type="ECO:0000313" key="1">
    <source>
        <dbReference type="EMBL" id="MFC0079013.1"/>
    </source>
</evidence>
<dbReference type="RefSeq" id="WP_379683561.1">
    <property type="nucleotide sequence ID" value="NZ_JBHLYW010000011.1"/>
</dbReference>
<name>A0ABV6BU90_9FLAO</name>
<evidence type="ECO:0008006" key="3">
    <source>
        <dbReference type="Google" id="ProtNLM"/>
    </source>
</evidence>